<evidence type="ECO:0000259" key="1">
    <source>
        <dbReference type="Pfam" id="PF13649"/>
    </source>
</evidence>
<name>A0A2D0MZ67_FLAN2</name>
<dbReference type="OrthoDB" id="3896938at2"/>
<protein>
    <submittedName>
        <fullName evidence="2">Methyltransferase type 12</fullName>
    </submittedName>
</protein>
<comment type="caution">
    <text evidence="2">The sequence shown here is derived from an EMBL/GenBank/DDBJ whole genome shotgun (WGS) entry which is preliminary data.</text>
</comment>
<feature type="domain" description="Methyltransferase" evidence="1">
    <location>
        <begin position="77"/>
        <end position="175"/>
    </location>
</feature>
<dbReference type="SUPFAM" id="SSF53335">
    <property type="entry name" value="S-adenosyl-L-methionine-dependent methyltransferases"/>
    <property type="match status" value="1"/>
</dbReference>
<keyword evidence="2" id="KW-0489">Methyltransferase</keyword>
<keyword evidence="2" id="KW-0808">Transferase</keyword>
<accession>A0A2D0MZ67</accession>
<dbReference type="InterPro" id="IPR050508">
    <property type="entry name" value="Methyltransf_Superfamily"/>
</dbReference>
<dbReference type="PANTHER" id="PTHR42912">
    <property type="entry name" value="METHYLTRANSFERASE"/>
    <property type="match status" value="1"/>
</dbReference>
<dbReference type="CDD" id="cd02440">
    <property type="entry name" value="AdoMet_MTases"/>
    <property type="match status" value="1"/>
</dbReference>
<keyword evidence="3" id="KW-1185">Reference proteome</keyword>
<dbReference type="AlphaFoldDB" id="A0A2D0MZ67"/>
<reference evidence="2 3" key="1">
    <citation type="submission" date="2017-10" db="EMBL/GenBank/DDBJ databases">
        <title>The draft genome sequence of Lewinella nigricans NBRC 102662.</title>
        <authorList>
            <person name="Wang K."/>
        </authorList>
    </citation>
    <scope>NUCLEOTIDE SEQUENCE [LARGE SCALE GENOMIC DNA]</scope>
    <source>
        <strain evidence="2 3">NBRC 102662</strain>
    </source>
</reference>
<sequence length="300" mass="34036">MDKTSAGRPIRNGGPDLTACWKNCTNMDLYDQQHIRDFYNRYGEQETRRWEKSIVEKVKLHVHRHYLDRHIRSEDRVLELGAGTGIFTRLLAERVKALTVTDLSPVQLDLNRRETEEAGLGASVDSWAVRDICDLRAYPDASFDRVVCYGGPLSYVFDQKQRALSEMRRVLRPGGKALLSVMNLWGTIRESLEKIILPISPEDNEKILASGNLHPTAFAPSDHHCHMFRLAEFRADLETAGFTILELSASNCLSTLRAQELEALQKDTERWAYFLDLEIRACASPGILESGTHLIAVVRV</sequence>
<dbReference type="EMBL" id="PDUD01000053">
    <property type="protein sequence ID" value="PHN01517.1"/>
    <property type="molecule type" value="Genomic_DNA"/>
</dbReference>
<dbReference type="Gene3D" id="3.40.50.150">
    <property type="entry name" value="Vaccinia Virus protein VP39"/>
    <property type="match status" value="1"/>
</dbReference>
<dbReference type="InterPro" id="IPR029063">
    <property type="entry name" value="SAM-dependent_MTases_sf"/>
</dbReference>
<proteinExistence type="predicted"/>
<dbReference type="InterPro" id="IPR041698">
    <property type="entry name" value="Methyltransf_25"/>
</dbReference>
<organism evidence="2 3">
    <name type="scientific">Flavilitoribacter nigricans (strain ATCC 23147 / DSM 23189 / NBRC 102662 / NCIMB 1420 / SS-2)</name>
    <name type="common">Lewinella nigricans</name>
    <dbReference type="NCBI Taxonomy" id="1122177"/>
    <lineage>
        <taxon>Bacteria</taxon>
        <taxon>Pseudomonadati</taxon>
        <taxon>Bacteroidota</taxon>
        <taxon>Saprospiria</taxon>
        <taxon>Saprospirales</taxon>
        <taxon>Lewinellaceae</taxon>
        <taxon>Flavilitoribacter</taxon>
    </lineage>
</organism>
<evidence type="ECO:0000313" key="2">
    <source>
        <dbReference type="EMBL" id="PHN01517.1"/>
    </source>
</evidence>
<dbReference type="Proteomes" id="UP000223913">
    <property type="component" value="Unassembled WGS sequence"/>
</dbReference>
<dbReference type="GO" id="GO:0032259">
    <property type="term" value="P:methylation"/>
    <property type="evidence" value="ECO:0007669"/>
    <property type="project" value="UniProtKB-KW"/>
</dbReference>
<evidence type="ECO:0000313" key="3">
    <source>
        <dbReference type="Proteomes" id="UP000223913"/>
    </source>
</evidence>
<gene>
    <name evidence="2" type="ORF">CRP01_36570</name>
</gene>
<dbReference type="Pfam" id="PF13649">
    <property type="entry name" value="Methyltransf_25"/>
    <property type="match status" value="1"/>
</dbReference>
<dbReference type="GO" id="GO:0008168">
    <property type="term" value="F:methyltransferase activity"/>
    <property type="evidence" value="ECO:0007669"/>
    <property type="project" value="UniProtKB-KW"/>
</dbReference>